<reference evidence="3" key="1">
    <citation type="submission" date="2020-08" db="EMBL/GenBank/DDBJ databases">
        <title>Multicomponent nature underlies the extraordinary mechanical properties of spider dragline silk.</title>
        <authorList>
            <person name="Kono N."/>
            <person name="Nakamura H."/>
            <person name="Mori M."/>
            <person name="Yoshida Y."/>
            <person name="Ohtoshi R."/>
            <person name="Malay A.D."/>
            <person name="Moran D.A.P."/>
            <person name="Tomita M."/>
            <person name="Numata K."/>
            <person name="Arakawa K."/>
        </authorList>
    </citation>
    <scope>NUCLEOTIDE SEQUENCE</scope>
</reference>
<accession>A0A8X6RUM5</accession>
<dbReference type="GO" id="GO:0005524">
    <property type="term" value="F:ATP binding"/>
    <property type="evidence" value="ECO:0007669"/>
    <property type="project" value="UniProtKB-KW"/>
</dbReference>
<dbReference type="GO" id="GO:0016787">
    <property type="term" value="F:hydrolase activity"/>
    <property type="evidence" value="ECO:0007669"/>
    <property type="project" value="UniProtKB-KW"/>
</dbReference>
<dbReference type="EC" id="5.6.2.3" evidence="1"/>
<keyword evidence="1" id="KW-0233">DNA recombination</keyword>
<gene>
    <name evidence="3" type="ORF">TNCV_1648301</name>
</gene>
<keyword evidence="1 3" id="KW-0347">Helicase</keyword>
<comment type="cofactor">
    <cofactor evidence="1">
        <name>Mg(2+)</name>
        <dbReference type="ChEBI" id="CHEBI:18420"/>
    </cofactor>
</comment>
<sequence length="149" mass="16704">MTCASTGKAAVAISGTTIHTALKISSSRLVPLNSETAQQYRTLFKYIKVTIVADISRISAQLLLKVDSRLKQITGNFQSNFGGLDIILIGDFRQLPPVGSTPIYKQPKQTLVGPILWRNLNFYELNEVKRINNFLLYLQKLANHWIKGK</sequence>
<organism evidence="3 4">
    <name type="scientific">Trichonephila clavipes</name>
    <name type="common">Golden silk orbweaver</name>
    <name type="synonym">Nephila clavipes</name>
    <dbReference type="NCBI Taxonomy" id="2585209"/>
    <lineage>
        <taxon>Eukaryota</taxon>
        <taxon>Metazoa</taxon>
        <taxon>Ecdysozoa</taxon>
        <taxon>Arthropoda</taxon>
        <taxon>Chelicerata</taxon>
        <taxon>Arachnida</taxon>
        <taxon>Araneae</taxon>
        <taxon>Araneomorphae</taxon>
        <taxon>Entelegynae</taxon>
        <taxon>Araneoidea</taxon>
        <taxon>Nephilidae</taxon>
        <taxon>Trichonephila</taxon>
    </lineage>
</organism>
<dbReference type="GO" id="GO:0006281">
    <property type="term" value="P:DNA repair"/>
    <property type="evidence" value="ECO:0007669"/>
    <property type="project" value="UniProtKB-KW"/>
</dbReference>
<dbReference type="Pfam" id="PF05970">
    <property type="entry name" value="PIF1"/>
    <property type="match status" value="1"/>
</dbReference>
<keyword evidence="1" id="KW-0227">DNA damage</keyword>
<protein>
    <recommendedName>
        <fullName evidence="1">ATP-dependent DNA helicase</fullName>
        <ecNumber evidence="1">5.6.2.3</ecNumber>
    </recommendedName>
</protein>
<dbReference type="GO" id="GO:0043139">
    <property type="term" value="F:5'-3' DNA helicase activity"/>
    <property type="evidence" value="ECO:0007669"/>
    <property type="project" value="UniProtKB-EC"/>
</dbReference>
<dbReference type="Proteomes" id="UP000887159">
    <property type="component" value="Unassembled WGS sequence"/>
</dbReference>
<dbReference type="AlphaFoldDB" id="A0A8X6RUM5"/>
<name>A0A8X6RUM5_TRICX</name>
<comment type="caution">
    <text evidence="3">The sequence shown here is derived from an EMBL/GenBank/DDBJ whole genome shotgun (WGS) entry which is preliminary data.</text>
</comment>
<dbReference type="InterPro" id="IPR027417">
    <property type="entry name" value="P-loop_NTPase"/>
</dbReference>
<dbReference type="InterPro" id="IPR010285">
    <property type="entry name" value="DNA_helicase_pif1-like_DEAD"/>
</dbReference>
<dbReference type="PANTHER" id="PTHR47642">
    <property type="entry name" value="ATP-DEPENDENT DNA HELICASE"/>
    <property type="match status" value="1"/>
</dbReference>
<dbReference type="InterPro" id="IPR051055">
    <property type="entry name" value="PIF1_helicase"/>
</dbReference>
<feature type="domain" description="DNA helicase Pif1-like DEAD-box helicase" evidence="2">
    <location>
        <begin position="2"/>
        <end position="133"/>
    </location>
</feature>
<evidence type="ECO:0000313" key="4">
    <source>
        <dbReference type="Proteomes" id="UP000887159"/>
    </source>
</evidence>
<comment type="catalytic activity">
    <reaction evidence="1">
        <text>ATP + H2O = ADP + phosphate + H(+)</text>
        <dbReference type="Rhea" id="RHEA:13065"/>
        <dbReference type="ChEBI" id="CHEBI:15377"/>
        <dbReference type="ChEBI" id="CHEBI:15378"/>
        <dbReference type="ChEBI" id="CHEBI:30616"/>
        <dbReference type="ChEBI" id="CHEBI:43474"/>
        <dbReference type="ChEBI" id="CHEBI:456216"/>
        <dbReference type="EC" id="5.6.2.3"/>
    </reaction>
</comment>
<evidence type="ECO:0000259" key="2">
    <source>
        <dbReference type="Pfam" id="PF05970"/>
    </source>
</evidence>
<dbReference type="Gene3D" id="3.40.50.300">
    <property type="entry name" value="P-loop containing nucleotide triphosphate hydrolases"/>
    <property type="match status" value="1"/>
</dbReference>
<keyword evidence="1" id="KW-0378">Hydrolase</keyword>
<evidence type="ECO:0000313" key="3">
    <source>
        <dbReference type="EMBL" id="GFX96795.1"/>
    </source>
</evidence>
<comment type="similarity">
    <text evidence="1">Belongs to the helicase family.</text>
</comment>
<dbReference type="EMBL" id="BMAU01021194">
    <property type="protein sequence ID" value="GFX96795.1"/>
    <property type="molecule type" value="Genomic_DNA"/>
</dbReference>
<evidence type="ECO:0000256" key="1">
    <source>
        <dbReference type="RuleBase" id="RU363044"/>
    </source>
</evidence>
<proteinExistence type="inferred from homology"/>
<dbReference type="GO" id="GO:0000723">
    <property type="term" value="P:telomere maintenance"/>
    <property type="evidence" value="ECO:0007669"/>
    <property type="project" value="InterPro"/>
</dbReference>
<keyword evidence="4" id="KW-1185">Reference proteome</keyword>
<dbReference type="GO" id="GO:0006310">
    <property type="term" value="P:DNA recombination"/>
    <property type="evidence" value="ECO:0007669"/>
    <property type="project" value="UniProtKB-KW"/>
</dbReference>
<keyword evidence="1" id="KW-0234">DNA repair</keyword>
<keyword evidence="1" id="KW-0067">ATP-binding</keyword>
<keyword evidence="1" id="KW-0547">Nucleotide-binding</keyword>